<keyword evidence="1" id="KW-0418">Kinase</keyword>
<reference evidence="4" key="1">
    <citation type="submission" date="2023-05" db="EMBL/GenBank/DDBJ databases">
        <title>Streptantibioticus silvisoli sp. nov., acidotolerant actinomycetes 1 from pine litter.</title>
        <authorList>
            <person name="Swiecimska M."/>
            <person name="Golinska P."/>
            <person name="Sangal V."/>
            <person name="Wachnowicz B."/>
            <person name="Goodfellow M."/>
        </authorList>
    </citation>
    <scope>NUCLEOTIDE SEQUENCE</scope>
    <source>
        <strain evidence="4">SL13</strain>
    </source>
</reference>
<keyword evidence="1" id="KW-0808">Transferase</keyword>
<evidence type="ECO:0000313" key="4">
    <source>
        <dbReference type="EMBL" id="MDI5967993.1"/>
    </source>
</evidence>
<dbReference type="InterPro" id="IPR036890">
    <property type="entry name" value="HATPase_C_sf"/>
</dbReference>
<dbReference type="PANTHER" id="PTHR35526:SF3">
    <property type="entry name" value="ANTI-SIGMA-F FACTOR RSBW"/>
    <property type="match status" value="1"/>
</dbReference>
<dbReference type="PANTHER" id="PTHR35526">
    <property type="entry name" value="ANTI-SIGMA-F FACTOR RSBW-RELATED"/>
    <property type="match status" value="1"/>
</dbReference>
<name>A0AA90K6P9_9ACTN</name>
<dbReference type="Gene3D" id="3.30.565.10">
    <property type="entry name" value="Histidine kinase-like ATPase, C-terminal domain"/>
    <property type="match status" value="1"/>
</dbReference>
<dbReference type="Pfam" id="PF13581">
    <property type="entry name" value="HATPase_c_2"/>
    <property type="match status" value="1"/>
</dbReference>
<dbReference type="EMBL" id="JABXJJ020000001">
    <property type="protein sequence ID" value="MDI5967993.1"/>
    <property type="molecule type" value="Genomic_DNA"/>
</dbReference>
<protein>
    <submittedName>
        <fullName evidence="4">ATP-binding protein</fullName>
    </submittedName>
</protein>
<gene>
    <name evidence="4" type="ORF">POF50_001270</name>
</gene>
<keyword evidence="4" id="KW-0067">ATP-binding</keyword>
<keyword evidence="4" id="KW-0547">Nucleotide-binding</keyword>
<dbReference type="CDD" id="cd16936">
    <property type="entry name" value="HATPase_RsbW-like"/>
    <property type="match status" value="1"/>
</dbReference>
<feature type="domain" description="Histidine kinase/HSP90-like ATPase" evidence="3">
    <location>
        <begin position="65"/>
        <end position="137"/>
    </location>
</feature>
<accession>A0AA90K6P9</accession>
<evidence type="ECO:0000256" key="2">
    <source>
        <dbReference type="SAM" id="MobiDB-lite"/>
    </source>
</evidence>
<dbReference type="GO" id="GO:0005524">
    <property type="term" value="F:ATP binding"/>
    <property type="evidence" value="ECO:0007669"/>
    <property type="project" value="UniProtKB-KW"/>
</dbReference>
<dbReference type="RefSeq" id="WP_282698438.1">
    <property type="nucleotide sequence ID" value="NZ_JABXJJ020000001.1"/>
</dbReference>
<comment type="caution">
    <text evidence="4">The sequence shown here is derived from an EMBL/GenBank/DDBJ whole genome shotgun (WGS) entry which is preliminary data.</text>
</comment>
<dbReference type="SUPFAM" id="SSF55874">
    <property type="entry name" value="ATPase domain of HSP90 chaperone/DNA topoisomerase II/histidine kinase"/>
    <property type="match status" value="1"/>
</dbReference>
<dbReference type="GO" id="GO:0004674">
    <property type="term" value="F:protein serine/threonine kinase activity"/>
    <property type="evidence" value="ECO:0007669"/>
    <property type="project" value="UniProtKB-KW"/>
</dbReference>
<dbReference type="InterPro" id="IPR050267">
    <property type="entry name" value="Anti-sigma-factor_SerPK"/>
</dbReference>
<evidence type="ECO:0000259" key="3">
    <source>
        <dbReference type="Pfam" id="PF13581"/>
    </source>
</evidence>
<sequence>MTDSHGTQPGVAQSVPAVVGDGPRSADTSDPVLLHMSSPRTEISVAHLRDQALAVVVGAGLRRLGDAVRLVMSELATNAVRYGQHEAFDVRVRRSGNGVRIEVDDRTQGRFALVGALPDETAEQGRGLLMVEAVAQASGTSADGRITWADVASAGK</sequence>
<keyword evidence="1" id="KW-0723">Serine/threonine-protein kinase</keyword>
<evidence type="ECO:0000256" key="1">
    <source>
        <dbReference type="ARBA" id="ARBA00022527"/>
    </source>
</evidence>
<feature type="compositionally biased region" description="Polar residues" evidence="2">
    <location>
        <begin position="1"/>
        <end position="11"/>
    </location>
</feature>
<organism evidence="4">
    <name type="scientific">Streptantibioticus silvisoli</name>
    <dbReference type="NCBI Taxonomy" id="2705255"/>
    <lineage>
        <taxon>Bacteria</taxon>
        <taxon>Bacillati</taxon>
        <taxon>Actinomycetota</taxon>
        <taxon>Actinomycetes</taxon>
        <taxon>Kitasatosporales</taxon>
        <taxon>Streptomycetaceae</taxon>
        <taxon>Streptantibioticus</taxon>
    </lineage>
</organism>
<proteinExistence type="predicted"/>
<dbReference type="AlphaFoldDB" id="A0AA90K6P9"/>
<dbReference type="InterPro" id="IPR003594">
    <property type="entry name" value="HATPase_dom"/>
</dbReference>
<feature type="region of interest" description="Disordered" evidence="2">
    <location>
        <begin position="1"/>
        <end position="31"/>
    </location>
</feature>